<evidence type="ECO:0000313" key="3">
    <source>
        <dbReference type="EMBL" id="ABW02319.1"/>
    </source>
</evidence>
<dbReference type="PANTHER" id="PTHR43377:SF1">
    <property type="entry name" value="BILIVERDIN REDUCTASE A"/>
    <property type="match status" value="1"/>
</dbReference>
<dbReference type="PANTHER" id="PTHR43377">
    <property type="entry name" value="BILIVERDIN REDUCTASE A"/>
    <property type="match status" value="1"/>
</dbReference>
<dbReference type="GO" id="GO:0000166">
    <property type="term" value="F:nucleotide binding"/>
    <property type="evidence" value="ECO:0007669"/>
    <property type="project" value="InterPro"/>
</dbReference>
<organism evidence="3 4">
    <name type="scientific">Caldivirga maquilingensis (strain ATCC 700844 / DSM 13496 / JCM 10307 / IC-167)</name>
    <dbReference type="NCBI Taxonomy" id="397948"/>
    <lineage>
        <taxon>Archaea</taxon>
        <taxon>Thermoproteota</taxon>
        <taxon>Thermoprotei</taxon>
        <taxon>Thermoproteales</taxon>
        <taxon>Thermoproteaceae</taxon>
        <taxon>Caldivirga</taxon>
    </lineage>
</organism>
<evidence type="ECO:0000259" key="2">
    <source>
        <dbReference type="Pfam" id="PF22725"/>
    </source>
</evidence>
<dbReference type="Proteomes" id="UP000001137">
    <property type="component" value="Chromosome"/>
</dbReference>
<dbReference type="RefSeq" id="WP_012186538.1">
    <property type="nucleotide sequence ID" value="NC_009954.1"/>
</dbReference>
<keyword evidence="4" id="KW-1185">Reference proteome</keyword>
<dbReference type="Pfam" id="PF01408">
    <property type="entry name" value="GFO_IDH_MocA"/>
    <property type="match status" value="1"/>
</dbReference>
<accession>A8M9A0</accession>
<dbReference type="SUPFAM" id="SSF51735">
    <property type="entry name" value="NAD(P)-binding Rossmann-fold domains"/>
    <property type="match status" value="1"/>
</dbReference>
<protein>
    <submittedName>
        <fullName evidence="3">Oxidoreductase domain protein</fullName>
    </submittedName>
</protein>
<dbReference type="eggNOG" id="arCOG01622">
    <property type="taxonomic scope" value="Archaea"/>
</dbReference>
<gene>
    <name evidence="3" type="ordered locus">Cmaq_1495</name>
</gene>
<dbReference type="InterPro" id="IPR000683">
    <property type="entry name" value="Gfo/Idh/MocA-like_OxRdtase_N"/>
</dbReference>
<dbReference type="SUPFAM" id="SSF55347">
    <property type="entry name" value="Glyceraldehyde-3-phosphate dehydrogenase-like, C-terminal domain"/>
    <property type="match status" value="1"/>
</dbReference>
<dbReference type="InterPro" id="IPR055170">
    <property type="entry name" value="GFO_IDH_MocA-like_dom"/>
</dbReference>
<dbReference type="Pfam" id="PF22725">
    <property type="entry name" value="GFO_IDH_MocA_C3"/>
    <property type="match status" value="1"/>
</dbReference>
<feature type="domain" description="GFO/IDH/MocA-like oxidoreductase" evidence="2">
    <location>
        <begin position="151"/>
        <end position="240"/>
    </location>
</feature>
<dbReference type="OrthoDB" id="282474at2157"/>
<sequence length="344" mass="38041">MGSQSKVRLGFIGAGRRGRELMAAAKNAGAELVSAVDVSEDALREVSGRFGIRVYRDVDEMLSKERLNAVVVSTPVRLHVNHVVKALDHGLDVLVEKPVTLSVNEANELLRRVKASGGIVVVGFQNRYSEAVRGVGGIINDCRESMFAGYWYWTIPPIPWFRRRSETGGQIVEQVIHVIDLARYFMGDVKSIYAAYTEAGRDTGEDKALGFENWASYSLTMVFKNGTVGSIHSTYALYPELGREVPLVGFDVICREELIRFTGFNEARVYRRGGETLTFKSSTDSTVNMFKAFIQAIQTRDKGIVPTIYEDAYWSNVTALAANESALTGRVINIDDYASLGVNS</sequence>
<feature type="domain" description="Gfo/Idh/MocA-like oxidoreductase N-terminal" evidence="1">
    <location>
        <begin position="8"/>
        <end position="124"/>
    </location>
</feature>
<evidence type="ECO:0000313" key="4">
    <source>
        <dbReference type="Proteomes" id="UP000001137"/>
    </source>
</evidence>
<dbReference type="InterPro" id="IPR051450">
    <property type="entry name" value="Gfo/Idh/MocA_Oxidoreductases"/>
</dbReference>
<dbReference type="EMBL" id="CP000852">
    <property type="protein sequence ID" value="ABW02319.1"/>
    <property type="molecule type" value="Genomic_DNA"/>
</dbReference>
<proteinExistence type="predicted"/>
<dbReference type="GeneID" id="5709124"/>
<reference evidence="3 4" key="1">
    <citation type="submission" date="2007-10" db="EMBL/GenBank/DDBJ databases">
        <title>Complete sequence of Caldivirga maquilingensis IC-167.</title>
        <authorList>
            <consortium name="US DOE Joint Genome Institute"/>
            <person name="Copeland A."/>
            <person name="Lucas S."/>
            <person name="Lapidus A."/>
            <person name="Barry K."/>
            <person name="Glavina del Rio T."/>
            <person name="Dalin E."/>
            <person name="Tice H."/>
            <person name="Pitluck S."/>
            <person name="Saunders E."/>
            <person name="Brettin T."/>
            <person name="Bruce D."/>
            <person name="Detter J.C."/>
            <person name="Han C."/>
            <person name="Schmutz J."/>
            <person name="Larimer F."/>
            <person name="Land M."/>
            <person name="Hauser L."/>
            <person name="Kyrpides N."/>
            <person name="Ivanova N."/>
            <person name="Biddle J.F."/>
            <person name="Zhang Z."/>
            <person name="Fitz-Gibbon S.T."/>
            <person name="Lowe T.M."/>
            <person name="Saltikov C."/>
            <person name="House C.H."/>
            <person name="Richardson P."/>
        </authorList>
    </citation>
    <scope>NUCLEOTIDE SEQUENCE [LARGE SCALE GENOMIC DNA]</scope>
    <source>
        <strain evidence="4">ATCC 700844 / DSM 13496 / JCM 10307 / IC-167</strain>
    </source>
</reference>
<evidence type="ECO:0000259" key="1">
    <source>
        <dbReference type="Pfam" id="PF01408"/>
    </source>
</evidence>
<name>A8M9A0_CALMQ</name>
<dbReference type="Gene3D" id="3.30.360.10">
    <property type="entry name" value="Dihydrodipicolinate Reductase, domain 2"/>
    <property type="match status" value="1"/>
</dbReference>
<dbReference type="Gene3D" id="3.40.50.720">
    <property type="entry name" value="NAD(P)-binding Rossmann-like Domain"/>
    <property type="match status" value="1"/>
</dbReference>
<dbReference type="InterPro" id="IPR036291">
    <property type="entry name" value="NAD(P)-bd_dom_sf"/>
</dbReference>
<dbReference type="AlphaFoldDB" id="A8M9A0"/>
<dbReference type="KEGG" id="cma:Cmaq_1495"/>
<dbReference type="HOGENOM" id="CLU_023194_1_2_2"/>
<dbReference type="STRING" id="397948.Cmaq_1495"/>